<dbReference type="Proteomes" id="UP000053904">
    <property type="component" value="Unassembled WGS sequence"/>
</dbReference>
<accession>A0A101HH82</accession>
<dbReference type="EMBL" id="LGGO01000160">
    <property type="protein sequence ID" value="KUK76380.1"/>
    <property type="molecule type" value="Genomic_DNA"/>
</dbReference>
<proteinExistence type="predicted"/>
<gene>
    <name evidence="1" type="ORF">XD93_0954</name>
</gene>
<organism evidence="1 2">
    <name type="scientific">candidate division WS6 bacterium 34_10</name>
    <dbReference type="NCBI Taxonomy" id="1641389"/>
    <lineage>
        <taxon>Bacteria</taxon>
        <taxon>Candidatus Dojkabacteria</taxon>
    </lineage>
</organism>
<dbReference type="AlphaFoldDB" id="A0A101HH82"/>
<sequence length="101" mass="11968">MKVTIDNSFDSCKNTKKQIIIPIIDSAILPMGTIIGQVRINKDIKELKRLDDYIISPVYRIKKRNEKGLITEIEIIQMELVKYKTLITFWQKHKDEYKKDE</sequence>
<evidence type="ECO:0000313" key="1">
    <source>
        <dbReference type="EMBL" id="KUK76380.1"/>
    </source>
</evidence>
<comment type="caution">
    <text evidence="1">The sequence shown here is derived from an EMBL/GenBank/DDBJ whole genome shotgun (WGS) entry which is preliminary data.</text>
</comment>
<evidence type="ECO:0000313" key="2">
    <source>
        <dbReference type="Proteomes" id="UP000053904"/>
    </source>
</evidence>
<reference evidence="2" key="1">
    <citation type="journal article" date="2015" name="MBio">
        <title>Genome-Resolved Metagenomic Analysis Reveals Roles for Candidate Phyla and Other Microbial Community Members in Biogeochemical Transformations in Oil Reservoirs.</title>
        <authorList>
            <person name="Hu P."/>
            <person name="Tom L."/>
            <person name="Singh A."/>
            <person name="Thomas B.C."/>
            <person name="Baker B.J."/>
            <person name="Piceno Y.M."/>
            <person name="Andersen G.L."/>
            <person name="Banfield J.F."/>
        </authorList>
    </citation>
    <scope>NUCLEOTIDE SEQUENCE [LARGE SCALE GENOMIC DNA]</scope>
</reference>
<name>A0A101HH82_9BACT</name>
<protein>
    <submittedName>
        <fullName evidence="1">Uncharacterized protein</fullName>
    </submittedName>
</protein>